<proteinExistence type="predicted"/>
<protein>
    <submittedName>
        <fullName evidence="2">OST-HTH/LOTUS domain-containing protein</fullName>
    </submittedName>
</protein>
<dbReference type="AlphaFoldDB" id="A0AAJ2RRT6"/>
<evidence type="ECO:0000313" key="3">
    <source>
        <dbReference type="Proteomes" id="UP001276761"/>
    </source>
</evidence>
<dbReference type="Gene3D" id="3.30.420.610">
    <property type="entry name" value="LOTUS domain-like"/>
    <property type="match status" value="1"/>
</dbReference>
<gene>
    <name evidence="2" type="ORF">SIL78_01455</name>
</gene>
<organism evidence="2 3">
    <name type="scientific">Vreelandella alkaliphila</name>
    <dbReference type="NCBI Taxonomy" id="272774"/>
    <lineage>
        <taxon>Bacteria</taxon>
        <taxon>Pseudomonadati</taxon>
        <taxon>Pseudomonadota</taxon>
        <taxon>Gammaproteobacteria</taxon>
        <taxon>Oceanospirillales</taxon>
        <taxon>Halomonadaceae</taxon>
        <taxon>Vreelandella</taxon>
    </lineage>
</organism>
<evidence type="ECO:0000313" key="2">
    <source>
        <dbReference type="EMBL" id="MDX5976221.1"/>
    </source>
</evidence>
<dbReference type="RefSeq" id="WP_198349654.1">
    <property type="nucleotide sequence ID" value="NZ_JABASV010000007.1"/>
</dbReference>
<feature type="domain" description="C2H2-type" evidence="1">
    <location>
        <begin position="223"/>
        <end position="244"/>
    </location>
</feature>
<dbReference type="EMBL" id="JAWXXT010000001">
    <property type="protein sequence ID" value="MDX5976221.1"/>
    <property type="molecule type" value="Genomic_DNA"/>
</dbReference>
<dbReference type="GeneID" id="303164126"/>
<reference evidence="2" key="1">
    <citation type="submission" date="2023-11" db="EMBL/GenBank/DDBJ databases">
        <title>MicrobeMod: A computational toolkit for identifying prokaryotic methylation and restriction-modification with nanopore sequencing.</title>
        <authorList>
            <person name="Crits-Christoph A."/>
            <person name="Kang S.C."/>
            <person name="Lee H."/>
            <person name="Ostrov N."/>
        </authorList>
    </citation>
    <scope>NUCLEOTIDE SEQUENCE</scope>
    <source>
        <strain evidence="2">ATCC BAA-953</strain>
    </source>
</reference>
<accession>A0AAJ2RRT6</accession>
<dbReference type="PROSITE" id="PS00028">
    <property type="entry name" value="ZINC_FINGER_C2H2_1"/>
    <property type="match status" value="1"/>
</dbReference>
<name>A0AAJ2RRT6_9GAMM</name>
<evidence type="ECO:0000259" key="1">
    <source>
        <dbReference type="PROSITE" id="PS00028"/>
    </source>
</evidence>
<comment type="caution">
    <text evidence="2">The sequence shown here is derived from an EMBL/GenBank/DDBJ whole genome shotgun (WGS) entry which is preliminary data.</text>
</comment>
<sequence>MGCNANNHPPDCRCGWGGDGHKGRNFGGGRGYFGNHRQPYLKVDSAVETENHLTQCPICKSDVAFIKHNGGAVWLDLPLGPPWYKHACFDNASSSVGKNNLKSIFNIENKTLSRTAKIIVADSCSYNSFSSTSMLRAKFSNGIKRSMSVRGDARIFVGRICCIDESTKEIWPIDDVAKKLYFQGSLADIISKGKKTNSAQSSLKAKQNERKSCVDESSFKIECALCGKKMRKQKNYRAHLLREHGVALVSAGNNSSYMILDHDDYDKLSHEKLEPKSSDLGSEPSTITFSEWELRGILAEACDACSESSGWSNLANVGEWIKENEPGFKSWYQKEKKLSAFMEELGFLDLKKETLPDQISSRVIYIKIKG</sequence>
<dbReference type="InterPro" id="IPR013087">
    <property type="entry name" value="Znf_C2H2_type"/>
</dbReference>
<dbReference type="InterPro" id="IPR041966">
    <property type="entry name" value="LOTUS-like"/>
</dbReference>
<dbReference type="CDD" id="cd10146">
    <property type="entry name" value="LabA_like_C"/>
    <property type="match status" value="1"/>
</dbReference>
<dbReference type="Proteomes" id="UP001276761">
    <property type="component" value="Unassembled WGS sequence"/>
</dbReference>